<keyword evidence="2" id="KW-0472">Membrane</keyword>
<name>M4DMF7_BRACM</name>
<evidence type="ECO:0000256" key="1">
    <source>
        <dbReference type="SAM" id="MobiDB-lite"/>
    </source>
</evidence>
<organism evidence="3 4">
    <name type="scientific">Brassica campestris</name>
    <name type="common">Field mustard</name>
    <dbReference type="NCBI Taxonomy" id="3711"/>
    <lineage>
        <taxon>Eukaryota</taxon>
        <taxon>Viridiplantae</taxon>
        <taxon>Streptophyta</taxon>
        <taxon>Embryophyta</taxon>
        <taxon>Tracheophyta</taxon>
        <taxon>Spermatophyta</taxon>
        <taxon>Magnoliopsida</taxon>
        <taxon>eudicotyledons</taxon>
        <taxon>Gunneridae</taxon>
        <taxon>Pentapetalae</taxon>
        <taxon>rosids</taxon>
        <taxon>malvids</taxon>
        <taxon>Brassicales</taxon>
        <taxon>Brassicaceae</taxon>
        <taxon>Brassiceae</taxon>
        <taxon>Brassica</taxon>
    </lineage>
</organism>
<dbReference type="AlphaFoldDB" id="M4DMF7"/>
<evidence type="ECO:0000313" key="3">
    <source>
        <dbReference type="EnsemblPlants" id="Bra017690.1-P"/>
    </source>
</evidence>
<reference evidence="3" key="3">
    <citation type="submission" date="2023-03" db="UniProtKB">
        <authorList>
            <consortium name="EnsemblPlants"/>
        </authorList>
    </citation>
    <scope>IDENTIFICATION</scope>
    <source>
        <strain evidence="3">cv. Chiifu-401-42</strain>
    </source>
</reference>
<accession>M4DMF7</accession>
<dbReference type="Proteomes" id="UP000011750">
    <property type="component" value="Chromosome A03"/>
</dbReference>
<keyword evidence="2" id="KW-0812">Transmembrane</keyword>
<feature type="compositionally biased region" description="Low complexity" evidence="1">
    <location>
        <begin position="18"/>
        <end position="30"/>
    </location>
</feature>
<reference evidence="3 4" key="2">
    <citation type="journal article" date="2018" name="Hortic Res">
        <title>Improved Brassica rapa reference genome by single-molecule sequencing and chromosome conformation capture technologies.</title>
        <authorList>
            <person name="Zhang L."/>
            <person name="Cai X."/>
            <person name="Wu J."/>
            <person name="Liu M."/>
            <person name="Grob S."/>
            <person name="Cheng F."/>
            <person name="Liang J."/>
            <person name="Cai C."/>
            <person name="Liu Z."/>
            <person name="Liu B."/>
            <person name="Wang F."/>
            <person name="Li S."/>
            <person name="Liu F."/>
            <person name="Li X."/>
            <person name="Cheng L."/>
            <person name="Yang W."/>
            <person name="Li M.H."/>
            <person name="Grossniklaus U."/>
            <person name="Zheng H."/>
            <person name="Wang X."/>
        </authorList>
    </citation>
    <scope>NUCLEOTIDE SEQUENCE [LARGE SCALE GENOMIC DNA]</scope>
    <source>
        <strain evidence="3 4">cv. Chiifu-401-42</strain>
    </source>
</reference>
<evidence type="ECO:0000256" key="2">
    <source>
        <dbReference type="SAM" id="Phobius"/>
    </source>
</evidence>
<feature type="transmembrane region" description="Helical" evidence="2">
    <location>
        <begin position="310"/>
        <end position="329"/>
    </location>
</feature>
<dbReference type="EnsemblPlants" id="Bra017690.1">
    <property type="protein sequence ID" value="Bra017690.1-P"/>
    <property type="gene ID" value="Bra017690"/>
</dbReference>
<proteinExistence type="predicted"/>
<dbReference type="HOGENOM" id="CLU_807417_0_0_1"/>
<dbReference type="Gramene" id="Bra017690.1">
    <property type="protein sequence ID" value="Bra017690.1-P"/>
    <property type="gene ID" value="Bra017690"/>
</dbReference>
<reference evidence="3 4" key="1">
    <citation type="journal article" date="2011" name="Nat. Genet.">
        <title>The genome of the mesopolyploid crop species Brassica rapa.</title>
        <authorList>
            <consortium name="Brassica rapa Genome Sequencing Project Consortium"/>
            <person name="Wang X."/>
            <person name="Wang H."/>
            <person name="Wang J."/>
            <person name="Sun R."/>
            <person name="Wu J."/>
            <person name="Liu S."/>
            <person name="Bai Y."/>
            <person name="Mun J.H."/>
            <person name="Bancroft I."/>
            <person name="Cheng F."/>
            <person name="Huang S."/>
            <person name="Li X."/>
            <person name="Hua W."/>
            <person name="Wang J."/>
            <person name="Wang X."/>
            <person name="Freeling M."/>
            <person name="Pires J.C."/>
            <person name="Paterson A.H."/>
            <person name="Chalhoub B."/>
            <person name="Wang B."/>
            <person name="Hayward A."/>
            <person name="Sharpe A.G."/>
            <person name="Park B.S."/>
            <person name="Weisshaar B."/>
            <person name="Liu B."/>
            <person name="Li B."/>
            <person name="Liu B."/>
            <person name="Tong C."/>
            <person name="Song C."/>
            <person name="Duran C."/>
            <person name="Peng C."/>
            <person name="Geng C."/>
            <person name="Koh C."/>
            <person name="Lin C."/>
            <person name="Edwards D."/>
            <person name="Mu D."/>
            <person name="Shen D."/>
            <person name="Soumpourou E."/>
            <person name="Li F."/>
            <person name="Fraser F."/>
            <person name="Conant G."/>
            <person name="Lassalle G."/>
            <person name="King G.J."/>
            <person name="Bonnema G."/>
            <person name="Tang H."/>
            <person name="Wang H."/>
            <person name="Belcram H."/>
            <person name="Zhou H."/>
            <person name="Hirakawa H."/>
            <person name="Abe H."/>
            <person name="Guo H."/>
            <person name="Wang H."/>
            <person name="Jin H."/>
            <person name="Parkin I.A."/>
            <person name="Batley J."/>
            <person name="Kim J.S."/>
            <person name="Just J."/>
            <person name="Li J."/>
            <person name="Xu J."/>
            <person name="Deng J."/>
            <person name="Kim J.A."/>
            <person name="Li J."/>
            <person name="Yu J."/>
            <person name="Meng J."/>
            <person name="Wang J."/>
            <person name="Min J."/>
            <person name="Poulain J."/>
            <person name="Wang J."/>
            <person name="Hatakeyama K."/>
            <person name="Wu K."/>
            <person name="Wang L."/>
            <person name="Fang L."/>
            <person name="Trick M."/>
            <person name="Links M.G."/>
            <person name="Zhao M."/>
            <person name="Jin M."/>
            <person name="Ramchiary N."/>
            <person name="Drou N."/>
            <person name="Berkman P.J."/>
            <person name="Cai Q."/>
            <person name="Huang Q."/>
            <person name="Li R."/>
            <person name="Tabata S."/>
            <person name="Cheng S."/>
            <person name="Zhang S."/>
            <person name="Zhang S."/>
            <person name="Huang S."/>
            <person name="Sato S."/>
            <person name="Sun S."/>
            <person name="Kwon S.J."/>
            <person name="Choi S.R."/>
            <person name="Lee T.H."/>
            <person name="Fan W."/>
            <person name="Zhao X."/>
            <person name="Tan X."/>
            <person name="Xu X."/>
            <person name="Wang Y."/>
            <person name="Qiu Y."/>
            <person name="Yin Y."/>
            <person name="Li Y."/>
            <person name="Du Y."/>
            <person name="Liao Y."/>
            <person name="Lim Y."/>
            <person name="Narusaka Y."/>
            <person name="Wang Y."/>
            <person name="Wang Z."/>
            <person name="Li Z."/>
            <person name="Wang Z."/>
            <person name="Xiong Z."/>
            <person name="Zhang Z."/>
        </authorList>
    </citation>
    <scope>NUCLEOTIDE SEQUENCE [LARGE SCALE GENOMIC DNA]</scope>
    <source>
        <strain evidence="3 4">cv. Chiifu-401-42</strain>
    </source>
</reference>
<protein>
    <submittedName>
        <fullName evidence="3">Uncharacterized protein</fullName>
    </submittedName>
</protein>
<sequence>MRGFGRLRSRLEPPPPSSEVTPVASPASSPRKATPYLRTEEKPSPPSSEVTPIASPAPSPLRFRSTHRPLPILEPAFLLRFQAALFKNYDSHAIPSDSERFRFCFWFRSGNLSSTNDSVQRSYHRVRLHRLCVRKKRPPPLSSEVTPIASHAPSPRKATEEKPPPPSFEVTPIASPAPSPRKATPSLLTEETATSIVRGDSDRVTCAITASRHLHHHRVRLRRICVRKKLPPHLSEVTPIASPTPSPQLSPPSFEVTLVALPAPSPCKATPYLRTEETAASFVRGDSDRVTYAITAAVASVVRGDSDRVFVKYFLVLLCLFVGLLNQVFELDQPSYCLYVVVHG</sequence>
<feature type="region of interest" description="Disordered" evidence="1">
    <location>
        <begin position="1"/>
        <end position="62"/>
    </location>
</feature>
<keyword evidence="2" id="KW-1133">Transmembrane helix</keyword>
<keyword evidence="4" id="KW-1185">Reference proteome</keyword>
<feature type="region of interest" description="Disordered" evidence="1">
    <location>
        <begin position="137"/>
        <end position="188"/>
    </location>
</feature>
<evidence type="ECO:0000313" key="4">
    <source>
        <dbReference type="Proteomes" id="UP000011750"/>
    </source>
</evidence>
<dbReference type="InParanoid" id="M4DMF7"/>